<keyword evidence="3" id="KW-1185">Reference proteome</keyword>
<dbReference type="GeneID" id="63755011"/>
<evidence type="ECO:0000313" key="2">
    <source>
        <dbReference type="EMBL" id="OJJ30428.1"/>
    </source>
</evidence>
<gene>
    <name evidence="2" type="ORF">ASPWEDRAFT_712219</name>
</gene>
<organism evidence="2 3">
    <name type="scientific">Aspergillus wentii DTO 134E9</name>
    <dbReference type="NCBI Taxonomy" id="1073089"/>
    <lineage>
        <taxon>Eukaryota</taxon>
        <taxon>Fungi</taxon>
        <taxon>Dikarya</taxon>
        <taxon>Ascomycota</taxon>
        <taxon>Pezizomycotina</taxon>
        <taxon>Eurotiomycetes</taxon>
        <taxon>Eurotiomycetidae</taxon>
        <taxon>Eurotiales</taxon>
        <taxon>Aspergillaceae</taxon>
        <taxon>Aspergillus</taxon>
        <taxon>Aspergillus subgen. Cremei</taxon>
    </lineage>
</organism>
<dbReference type="RefSeq" id="XP_040684105.1">
    <property type="nucleotide sequence ID" value="XM_040839163.1"/>
</dbReference>
<feature type="chain" id="PRO_5012634758" evidence="1">
    <location>
        <begin position="21"/>
        <end position="90"/>
    </location>
</feature>
<accession>A0A1L9R6B4</accession>
<evidence type="ECO:0000313" key="3">
    <source>
        <dbReference type="Proteomes" id="UP000184383"/>
    </source>
</evidence>
<reference evidence="3" key="1">
    <citation type="journal article" date="2017" name="Genome Biol.">
        <title>Comparative genomics reveals high biological diversity and specific adaptations in the industrially and medically important fungal genus Aspergillus.</title>
        <authorList>
            <person name="de Vries R.P."/>
            <person name="Riley R."/>
            <person name="Wiebenga A."/>
            <person name="Aguilar-Osorio G."/>
            <person name="Amillis S."/>
            <person name="Uchima C.A."/>
            <person name="Anderluh G."/>
            <person name="Asadollahi M."/>
            <person name="Askin M."/>
            <person name="Barry K."/>
            <person name="Battaglia E."/>
            <person name="Bayram O."/>
            <person name="Benocci T."/>
            <person name="Braus-Stromeyer S.A."/>
            <person name="Caldana C."/>
            <person name="Canovas D."/>
            <person name="Cerqueira G.C."/>
            <person name="Chen F."/>
            <person name="Chen W."/>
            <person name="Choi C."/>
            <person name="Clum A."/>
            <person name="Dos Santos R.A."/>
            <person name="Damasio A.R."/>
            <person name="Diallinas G."/>
            <person name="Emri T."/>
            <person name="Fekete E."/>
            <person name="Flipphi M."/>
            <person name="Freyberg S."/>
            <person name="Gallo A."/>
            <person name="Gournas C."/>
            <person name="Habgood R."/>
            <person name="Hainaut M."/>
            <person name="Harispe M.L."/>
            <person name="Henrissat B."/>
            <person name="Hilden K.S."/>
            <person name="Hope R."/>
            <person name="Hossain A."/>
            <person name="Karabika E."/>
            <person name="Karaffa L."/>
            <person name="Karanyi Z."/>
            <person name="Krasevec N."/>
            <person name="Kuo A."/>
            <person name="Kusch H."/>
            <person name="LaButti K."/>
            <person name="Lagendijk E.L."/>
            <person name="Lapidus A."/>
            <person name="Levasseur A."/>
            <person name="Lindquist E."/>
            <person name="Lipzen A."/>
            <person name="Logrieco A.F."/>
            <person name="MacCabe A."/>
            <person name="Maekelae M.R."/>
            <person name="Malavazi I."/>
            <person name="Melin P."/>
            <person name="Meyer V."/>
            <person name="Mielnichuk N."/>
            <person name="Miskei M."/>
            <person name="Molnar A.P."/>
            <person name="Mule G."/>
            <person name="Ngan C.Y."/>
            <person name="Orejas M."/>
            <person name="Orosz E."/>
            <person name="Ouedraogo J.P."/>
            <person name="Overkamp K.M."/>
            <person name="Park H.-S."/>
            <person name="Perrone G."/>
            <person name="Piumi F."/>
            <person name="Punt P.J."/>
            <person name="Ram A.F."/>
            <person name="Ramon A."/>
            <person name="Rauscher S."/>
            <person name="Record E."/>
            <person name="Riano-Pachon D.M."/>
            <person name="Robert V."/>
            <person name="Roehrig J."/>
            <person name="Ruller R."/>
            <person name="Salamov A."/>
            <person name="Salih N.S."/>
            <person name="Samson R.A."/>
            <person name="Sandor E."/>
            <person name="Sanguinetti M."/>
            <person name="Schuetze T."/>
            <person name="Sepcic K."/>
            <person name="Shelest E."/>
            <person name="Sherlock G."/>
            <person name="Sophianopoulou V."/>
            <person name="Squina F.M."/>
            <person name="Sun H."/>
            <person name="Susca A."/>
            <person name="Todd R.B."/>
            <person name="Tsang A."/>
            <person name="Unkles S.E."/>
            <person name="van de Wiele N."/>
            <person name="van Rossen-Uffink D."/>
            <person name="Oliveira J.V."/>
            <person name="Vesth T.C."/>
            <person name="Visser J."/>
            <person name="Yu J.-H."/>
            <person name="Zhou M."/>
            <person name="Andersen M.R."/>
            <person name="Archer D.B."/>
            <person name="Baker S.E."/>
            <person name="Benoit I."/>
            <person name="Brakhage A.A."/>
            <person name="Braus G.H."/>
            <person name="Fischer R."/>
            <person name="Frisvad J.C."/>
            <person name="Goldman G.H."/>
            <person name="Houbraken J."/>
            <person name="Oakley B."/>
            <person name="Pocsi I."/>
            <person name="Scazzocchio C."/>
            <person name="Seiboth B."/>
            <person name="vanKuyk P.A."/>
            <person name="Wortman J."/>
            <person name="Dyer P.S."/>
            <person name="Grigoriev I.V."/>
        </authorList>
    </citation>
    <scope>NUCLEOTIDE SEQUENCE [LARGE SCALE GENOMIC DNA]</scope>
    <source>
        <strain evidence="3">DTO 134E9</strain>
    </source>
</reference>
<dbReference type="AlphaFoldDB" id="A0A1L9R6B4"/>
<feature type="signal peptide" evidence="1">
    <location>
        <begin position="1"/>
        <end position="20"/>
    </location>
</feature>
<dbReference type="Proteomes" id="UP000184383">
    <property type="component" value="Unassembled WGS sequence"/>
</dbReference>
<dbReference type="EMBL" id="KV878217">
    <property type="protein sequence ID" value="OJJ30428.1"/>
    <property type="molecule type" value="Genomic_DNA"/>
</dbReference>
<sequence>MPQQQAVLLLHMAPSWHLLASPLVDFQGREINLAGIMCMDDFVLIRLAYSIPSSRASSIFISNPLFNMRTQPRSLVCRDVHLVWGRRRRI</sequence>
<keyword evidence="1" id="KW-0732">Signal</keyword>
<dbReference type="VEuPathDB" id="FungiDB:ASPWEDRAFT_712219"/>
<name>A0A1L9R6B4_ASPWE</name>
<protein>
    <submittedName>
        <fullName evidence="2">Uncharacterized protein</fullName>
    </submittedName>
</protein>
<proteinExistence type="predicted"/>
<evidence type="ECO:0000256" key="1">
    <source>
        <dbReference type="SAM" id="SignalP"/>
    </source>
</evidence>